<dbReference type="GO" id="GO:0006633">
    <property type="term" value="P:fatty acid biosynthetic process"/>
    <property type="evidence" value="ECO:0007669"/>
    <property type="project" value="UniProtKB-UniRule"/>
</dbReference>
<dbReference type="Pfam" id="PF08545">
    <property type="entry name" value="ACP_syn_III"/>
    <property type="match status" value="1"/>
</dbReference>
<dbReference type="InterPro" id="IPR004655">
    <property type="entry name" value="FabH"/>
</dbReference>
<comment type="subunit">
    <text evidence="14">Homodimer.</text>
</comment>
<evidence type="ECO:0000256" key="5">
    <source>
        <dbReference type="ARBA" id="ARBA00022679"/>
    </source>
</evidence>
<name>A0A369BEQ2_9FIRM</name>
<reference evidence="17 18" key="1">
    <citation type="submission" date="2018-07" db="EMBL/GenBank/DDBJ databases">
        <title>Genomic Encyclopedia of Type Strains, Phase IV (KMG-IV): sequencing the most valuable type-strain genomes for metagenomic binning, comparative biology and taxonomic classification.</title>
        <authorList>
            <person name="Goeker M."/>
        </authorList>
    </citation>
    <scope>NUCLEOTIDE SEQUENCE [LARGE SCALE GENOMIC DNA]</scope>
    <source>
        <strain evidence="17 18">DSM 27016</strain>
    </source>
</reference>
<gene>
    <name evidence="14" type="primary">fabH</name>
    <name evidence="17" type="ORF">DFR58_10291</name>
</gene>
<proteinExistence type="inferred from homology"/>
<dbReference type="HAMAP" id="MF_01815">
    <property type="entry name" value="FabH"/>
    <property type="match status" value="1"/>
</dbReference>
<keyword evidence="18" id="KW-1185">Reference proteome</keyword>
<evidence type="ECO:0000256" key="8">
    <source>
        <dbReference type="ARBA" id="ARBA00023160"/>
    </source>
</evidence>
<feature type="active site" evidence="14">
    <location>
        <position position="287"/>
    </location>
</feature>
<evidence type="ECO:0000256" key="9">
    <source>
        <dbReference type="ARBA" id="ARBA00023315"/>
    </source>
</evidence>
<sequence length="331" mass="35384">MNHEVIQAGILGIGSSLPEKILTNSDLEKMVDTSDEWITKRTGISERRILDKGTPAYEMGAEAAMRAIEDAGISAEDIGLIIAATISPDYMFPQTACLIQGKIGAEKAAAFDLNAACSGFVYAMTVAQQFVSTGYCRYVLIVGCEALSRTLDWEDRNTCVLFGDAAGAAVVGPVEAGYGILSSKIAADGKSGRVVTLPCFYSNEEDDSLRLHENKRVMWMDGGEVFKFAVKAMAQATADVVDSAGLTMDQIKLIFPHQANTRIIEGAMKRLGASTDKVHPIIQKYGNISSASIPVAIDEAVKQGKVQKGDNLALVGFGGGLTWASAVVRWF</sequence>
<comment type="similarity">
    <text evidence="2 14">Belongs to the thiolase-like superfamily. FabH family.</text>
</comment>
<dbReference type="InterPro" id="IPR016039">
    <property type="entry name" value="Thiolase-like"/>
</dbReference>
<evidence type="ECO:0000259" key="16">
    <source>
        <dbReference type="Pfam" id="PF08545"/>
    </source>
</evidence>
<comment type="catalytic activity">
    <reaction evidence="12">
        <text>2-methylpropanoyl-CoA + malonyl-[ACP] + H(+) = 4-methyl-3-oxopentanoyl-[ACP] + CO2 + CoA</text>
        <dbReference type="Rhea" id="RHEA:42268"/>
        <dbReference type="Rhea" id="RHEA-COMP:9623"/>
        <dbReference type="Rhea" id="RHEA-COMP:9940"/>
        <dbReference type="ChEBI" id="CHEBI:15378"/>
        <dbReference type="ChEBI" id="CHEBI:16526"/>
        <dbReference type="ChEBI" id="CHEBI:57287"/>
        <dbReference type="ChEBI" id="CHEBI:57338"/>
        <dbReference type="ChEBI" id="CHEBI:78449"/>
        <dbReference type="ChEBI" id="CHEBI:78820"/>
        <dbReference type="EC" id="2.3.1.300"/>
    </reaction>
    <physiologicalReaction direction="left-to-right" evidence="12">
        <dbReference type="Rhea" id="RHEA:42269"/>
    </physiologicalReaction>
</comment>
<dbReference type="GO" id="GO:0005737">
    <property type="term" value="C:cytoplasm"/>
    <property type="evidence" value="ECO:0007669"/>
    <property type="project" value="UniProtKB-SubCell"/>
</dbReference>
<evidence type="ECO:0000256" key="13">
    <source>
        <dbReference type="ARBA" id="ARBA00052985"/>
    </source>
</evidence>
<dbReference type="EMBL" id="QPJT01000002">
    <property type="protein sequence ID" value="RCX20022.1"/>
    <property type="molecule type" value="Genomic_DNA"/>
</dbReference>
<evidence type="ECO:0000256" key="10">
    <source>
        <dbReference type="ARBA" id="ARBA00051096"/>
    </source>
</evidence>
<evidence type="ECO:0000256" key="11">
    <source>
        <dbReference type="ARBA" id="ARBA00052407"/>
    </source>
</evidence>
<comment type="subcellular location">
    <subcellularLocation>
        <location evidence="14">Cytoplasm</location>
    </subcellularLocation>
</comment>
<feature type="domain" description="Beta-ketoacyl-[acyl-carrier-protein] synthase III N-terminal" evidence="16">
    <location>
        <begin position="111"/>
        <end position="189"/>
    </location>
</feature>
<dbReference type="GO" id="GO:0044550">
    <property type="term" value="P:secondary metabolite biosynthetic process"/>
    <property type="evidence" value="ECO:0007669"/>
    <property type="project" value="TreeGrafter"/>
</dbReference>
<evidence type="ECO:0000256" key="12">
    <source>
        <dbReference type="ARBA" id="ARBA00052467"/>
    </source>
</evidence>
<keyword evidence="8 14" id="KW-0275">Fatty acid biosynthesis</keyword>
<keyword evidence="9 14" id="KW-0012">Acyltransferase</keyword>
<evidence type="ECO:0000259" key="15">
    <source>
        <dbReference type="Pfam" id="PF08541"/>
    </source>
</evidence>
<comment type="caution">
    <text evidence="17">The sequence shown here is derived from an EMBL/GenBank/DDBJ whole genome shotgun (WGS) entry which is preliminary data.</text>
</comment>
<comment type="domain">
    <text evidence="14">The last Arg residue of the ACP-binding site is essential for the weak association between ACP/AcpP and FabH.</text>
</comment>
<feature type="active site" evidence="14">
    <location>
        <position position="117"/>
    </location>
</feature>
<evidence type="ECO:0000256" key="2">
    <source>
        <dbReference type="ARBA" id="ARBA00008642"/>
    </source>
</evidence>
<evidence type="ECO:0000256" key="14">
    <source>
        <dbReference type="HAMAP-Rule" id="MF_01815"/>
    </source>
</evidence>
<protein>
    <recommendedName>
        <fullName evidence="14">Beta-ketoacyl-[acyl-carrier-protein] synthase III</fullName>
        <shortName evidence="14">Beta-ketoacyl-ACP synthase III</shortName>
        <shortName evidence="14">KAS III</shortName>
        <ecNumber evidence="14">2.3.1.180</ecNumber>
    </recommendedName>
    <alternativeName>
        <fullName evidence="14">3-oxoacyl-[acyl-carrier-protein] synthase 3</fullName>
    </alternativeName>
    <alternativeName>
        <fullName evidence="14">3-oxoacyl-[acyl-carrier-protein] synthase III</fullName>
    </alternativeName>
</protein>
<dbReference type="InterPro" id="IPR013751">
    <property type="entry name" value="ACP_syn_III_N"/>
</dbReference>
<dbReference type="PANTHER" id="PTHR34069">
    <property type="entry name" value="3-OXOACYL-[ACYL-CARRIER-PROTEIN] SYNTHASE 3"/>
    <property type="match status" value="1"/>
</dbReference>
<dbReference type="AlphaFoldDB" id="A0A369BEQ2"/>
<dbReference type="RefSeq" id="WP_114296145.1">
    <property type="nucleotide sequence ID" value="NZ_QPJT01000002.1"/>
</dbReference>
<dbReference type="Proteomes" id="UP000253034">
    <property type="component" value="Unassembled WGS sequence"/>
</dbReference>
<dbReference type="Gene3D" id="3.40.47.10">
    <property type="match status" value="1"/>
</dbReference>
<keyword evidence="3 14" id="KW-0963">Cytoplasm</keyword>
<keyword evidence="5 14" id="KW-0808">Transferase</keyword>
<keyword evidence="6 14" id="KW-0276">Fatty acid metabolism</keyword>
<evidence type="ECO:0000256" key="7">
    <source>
        <dbReference type="ARBA" id="ARBA00023098"/>
    </source>
</evidence>
<comment type="catalytic activity">
    <reaction evidence="10">
        <text>malonyl-[ACP] + acetyl-CoA + H(+) = 3-oxobutanoyl-[ACP] + CO2 + CoA</text>
        <dbReference type="Rhea" id="RHEA:12080"/>
        <dbReference type="Rhea" id="RHEA-COMP:9623"/>
        <dbReference type="Rhea" id="RHEA-COMP:9625"/>
        <dbReference type="ChEBI" id="CHEBI:15378"/>
        <dbReference type="ChEBI" id="CHEBI:16526"/>
        <dbReference type="ChEBI" id="CHEBI:57287"/>
        <dbReference type="ChEBI" id="CHEBI:57288"/>
        <dbReference type="ChEBI" id="CHEBI:78449"/>
        <dbReference type="ChEBI" id="CHEBI:78450"/>
        <dbReference type="EC" id="2.3.1.180"/>
    </reaction>
    <physiologicalReaction direction="left-to-right" evidence="10">
        <dbReference type="Rhea" id="RHEA:12081"/>
    </physiologicalReaction>
</comment>
<dbReference type="InterPro" id="IPR013747">
    <property type="entry name" value="ACP_syn_III_C"/>
</dbReference>
<comment type="catalytic activity">
    <reaction evidence="11">
        <text>(2S)-2-methylbutanoyl-CoA + malonyl-[ACP] + H(+) = (4S)-4-methyl-3-oxohexanoyl-[ACP] + CO2 + CoA</text>
        <dbReference type="Rhea" id="RHEA:42276"/>
        <dbReference type="Rhea" id="RHEA-COMP:9623"/>
        <dbReference type="Rhea" id="RHEA-COMP:17148"/>
        <dbReference type="ChEBI" id="CHEBI:15378"/>
        <dbReference type="ChEBI" id="CHEBI:16526"/>
        <dbReference type="ChEBI" id="CHEBI:57287"/>
        <dbReference type="ChEBI" id="CHEBI:78449"/>
        <dbReference type="ChEBI" id="CHEBI:88166"/>
        <dbReference type="ChEBI" id="CHEBI:167462"/>
        <dbReference type="EC" id="2.3.1.300"/>
    </reaction>
    <physiologicalReaction direction="left-to-right" evidence="11">
        <dbReference type="Rhea" id="RHEA:42277"/>
    </physiologicalReaction>
</comment>
<evidence type="ECO:0000256" key="3">
    <source>
        <dbReference type="ARBA" id="ARBA00022490"/>
    </source>
</evidence>
<evidence type="ECO:0000313" key="17">
    <source>
        <dbReference type="EMBL" id="RCX20022.1"/>
    </source>
</evidence>
<comment type="function">
    <text evidence="14">Catalyzes the condensation reaction of fatty acid synthesis by the addition to an acyl acceptor of two carbons from malonyl-ACP. Catalyzes the first condensation reaction which initiates fatty acid synthesis and may therefore play a role in governing the total rate of fatty acid production. Possesses both acetoacetyl-ACP synthase and acetyl transacylase activities. Its substrate specificity determines the biosynthesis of branched-chain and/or straight-chain of fatty acids.</text>
</comment>
<dbReference type="FunFam" id="3.40.47.10:FF:000004">
    <property type="entry name" value="3-oxoacyl-[acyl-carrier-protein] synthase 3"/>
    <property type="match status" value="1"/>
</dbReference>
<evidence type="ECO:0000256" key="6">
    <source>
        <dbReference type="ARBA" id="ARBA00022832"/>
    </source>
</evidence>
<organism evidence="17 18">
    <name type="scientific">Anaerobacterium chartisolvens</name>
    <dbReference type="NCBI Taxonomy" id="1297424"/>
    <lineage>
        <taxon>Bacteria</taxon>
        <taxon>Bacillati</taxon>
        <taxon>Bacillota</taxon>
        <taxon>Clostridia</taxon>
        <taxon>Eubacteriales</taxon>
        <taxon>Oscillospiraceae</taxon>
        <taxon>Anaerobacterium</taxon>
    </lineage>
</organism>
<dbReference type="CDD" id="cd00830">
    <property type="entry name" value="KAS_III"/>
    <property type="match status" value="1"/>
</dbReference>
<comment type="catalytic activity">
    <reaction evidence="13">
        <text>3-methylbutanoyl-CoA + malonyl-[ACP] + H(+) = 5-methyl-3-oxohexanoyl-[ACP] + CO2 + CoA</text>
        <dbReference type="Rhea" id="RHEA:42272"/>
        <dbReference type="Rhea" id="RHEA-COMP:9623"/>
        <dbReference type="Rhea" id="RHEA-COMP:9941"/>
        <dbReference type="ChEBI" id="CHEBI:15378"/>
        <dbReference type="ChEBI" id="CHEBI:16526"/>
        <dbReference type="ChEBI" id="CHEBI:57287"/>
        <dbReference type="ChEBI" id="CHEBI:57345"/>
        <dbReference type="ChEBI" id="CHEBI:78449"/>
        <dbReference type="ChEBI" id="CHEBI:78822"/>
        <dbReference type="EC" id="2.3.1.300"/>
    </reaction>
    <physiologicalReaction direction="left-to-right" evidence="13">
        <dbReference type="Rhea" id="RHEA:42273"/>
    </physiologicalReaction>
</comment>
<evidence type="ECO:0000313" key="18">
    <source>
        <dbReference type="Proteomes" id="UP000253034"/>
    </source>
</evidence>
<accession>A0A369BEQ2</accession>
<dbReference type="Pfam" id="PF08541">
    <property type="entry name" value="ACP_syn_III_C"/>
    <property type="match status" value="1"/>
</dbReference>
<dbReference type="UniPathway" id="UPA00094"/>
<feature type="region of interest" description="ACP-binding" evidence="14">
    <location>
        <begin position="258"/>
        <end position="262"/>
    </location>
</feature>
<dbReference type="NCBIfam" id="NF006829">
    <property type="entry name" value="PRK09352.1"/>
    <property type="match status" value="1"/>
</dbReference>
<comment type="pathway">
    <text evidence="1 14">Lipid metabolism; fatty acid biosynthesis.</text>
</comment>
<feature type="active site" evidence="14">
    <location>
        <position position="257"/>
    </location>
</feature>
<keyword evidence="14" id="KW-0511">Multifunctional enzyme</keyword>
<dbReference type="PANTHER" id="PTHR34069:SF2">
    <property type="entry name" value="BETA-KETOACYL-[ACYL-CARRIER-PROTEIN] SYNTHASE III"/>
    <property type="match status" value="1"/>
</dbReference>
<keyword evidence="7 14" id="KW-0443">Lipid metabolism</keyword>
<evidence type="ECO:0000256" key="1">
    <source>
        <dbReference type="ARBA" id="ARBA00005194"/>
    </source>
</evidence>
<dbReference type="NCBIfam" id="TIGR00747">
    <property type="entry name" value="fabH"/>
    <property type="match status" value="1"/>
</dbReference>
<dbReference type="SUPFAM" id="SSF53901">
    <property type="entry name" value="Thiolase-like"/>
    <property type="match status" value="1"/>
</dbReference>
<keyword evidence="4 14" id="KW-0444">Lipid biosynthesis</keyword>
<dbReference type="EC" id="2.3.1.180" evidence="14"/>
<feature type="domain" description="Beta-ketoacyl-[acyl-carrier-protein] synthase III C-terminal" evidence="15">
    <location>
        <begin position="242"/>
        <end position="330"/>
    </location>
</feature>
<evidence type="ECO:0000256" key="4">
    <source>
        <dbReference type="ARBA" id="ARBA00022516"/>
    </source>
</evidence>
<dbReference type="GO" id="GO:0033818">
    <property type="term" value="F:beta-ketoacyl-acyl-carrier-protein synthase III activity"/>
    <property type="evidence" value="ECO:0007669"/>
    <property type="project" value="UniProtKB-UniRule"/>
</dbReference>
<dbReference type="GO" id="GO:0004315">
    <property type="term" value="F:3-oxoacyl-[acyl-carrier-protein] synthase activity"/>
    <property type="evidence" value="ECO:0007669"/>
    <property type="project" value="InterPro"/>
</dbReference>